<evidence type="ECO:0000256" key="3">
    <source>
        <dbReference type="ARBA" id="ARBA00010441"/>
    </source>
</evidence>
<evidence type="ECO:0000256" key="16">
    <source>
        <dbReference type="SAM" id="Phobius"/>
    </source>
</evidence>
<comment type="subcellular location">
    <subcellularLocation>
        <location evidence="1">Membrane</location>
        <topology evidence="1">Multi-pass membrane protein</topology>
    </subcellularLocation>
</comment>
<dbReference type="PANTHER" id="PTHR14269">
    <property type="entry name" value="CDP-DIACYLGLYCEROL--GLYCEROL-3-PHOSPHATE 3-PHOSPHATIDYLTRANSFERASE-RELATED"/>
    <property type="match status" value="1"/>
</dbReference>
<dbReference type="InterPro" id="IPR004570">
    <property type="entry name" value="Phosphatidylglycerol_P_synth"/>
</dbReference>
<dbReference type="GO" id="GO:0016020">
    <property type="term" value="C:membrane"/>
    <property type="evidence" value="ECO:0007669"/>
    <property type="project" value="UniProtKB-SubCell"/>
</dbReference>
<evidence type="ECO:0000256" key="8">
    <source>
        <dbReference type="ARBA" id="ARBA00022692"/>
    </source>
</evidence>
<dbReference type="STRING" id="1514904.SU32_04090"/>
<dbReference type="InterPro" id="IPR048254">
    <property type="entry name" value="CDP_ALCOHOL_P_TRANSF_CS"/>
</dbReference>
<dbReference type="AlphaFoldDB" id="A0A0M9GPM0"/>
<comment type="pathway">
    <text evidence="2">Phospholipid metabolism; phosphatidylglycerol biosynthesis; phosphatidylglycerol from CDP-diacylglycerol: step 1/2.</text>
</comment>
<evidence type="ECO:0000256" key="11">
    <source>
        <dbReference type="ARBA" id="ARBA00023136"/>
    </source>
</evidence>
<dbReference type="PANTHER" id="PTHR14269:SF11">
    <property type="entry name" value="CDP-DIACYLGLYCEROL--GLYCEROL-3-PHOSPHATE 3-PHOSPHATIDYLTRANSFERASE"/>
    <property type="match status" value="1"/>
</dbReference>
<dbReference type="GO" id="GO:0008444">
    <property type="term" value="F:CDP-diacylglycerol-glycerol-3-phosphate 3-phosphatidyltransferase activity"/>
    <property type="evidence" value="ECO:0007669"/>
    <property type="project" value="UniProtKB-EC"/>
</dbReference>
<keyword evidence="11 16" id="KW-0472">Membrane</keyword>
<reference evidence="17 18" key="1">
    <citation type="submission" date="2015-01" db="EMBL/GenBank/DDBJ databases">
        <title>Ahrensia donghaiensis sp. nov., a novel dimethylsulphoniopropionate-cleavage bacterium isolated from seawater and emended descriptions of the genus Ahrensia and Ahrensia kielensis.</title>
        <authorList>
            <person name="Liu J."/>
        </authorList>
    </citation>
    <scope>NUCLEOTIDE SEQUENCE [LARGE SCALE GENOMIC DNA]</scope>
    <source>
        <strain evidence="17 18">LZD062</strain>
    </source>
</reference>
<protein>
    <recommendedName>
        <fullName evidence="5">CDP-diacylglycerol--glycerol-3-phosphate 3-phosphatidyltransferase</fullName>
        <ecNumber evidence="4">2.7.8.5</ecNumber>
    </recommendedName>
</protein>
<evidence type="ECO:0000256" key="2">
    <source>
        <dbReference type="ARBA" id="ARBA00005042"/>
    </source>
</evidence>
<dbReference type="Proteomes" id="UP000038011">
    <property type="component" value="Unassembled WGS sequence"/>
</dbReference>
<evidence type="ECO:0000313" key="18">
    <source>
        <dbReference type="Proteomes" id="UP000038011"/>
    </source>
</evidence>
<feature type="transmembrane region" description="Helical" evidence="16">
    <location>
        <begin position="73"/>
        <end position="95"/>
    </location>
</feature>
<keyword evidence="6" id="KW-0444">Lipid biosynthesis</keyword>
<comment type="caution">
    <text evidence="17">The sequence shown here is derived from an EMBL/GenBank/DDBJ whole genome shotgun (WGS) entry which is preliminary data.</text>
</comment>
<gene>
    <name evidence="17" type="ORF">SU32_04090</name>
</gene>
<evidence type="ECO:0000256" key="12">
    <source>
        <dbReference type="ARBA" id="ARBA00023209"/>
    </source>
</evidence>
<feature type="transmembrane region" description="Helical" evidence="16">
    <location>
        <begin position="101"/>
        <end position="117"/>
    </location>
</feature>
<proteinExistence type="inferred from homology"/>
<dbReference type="PROSITE" id="PS00379">
    <property type="entry name" value="CDP_ALCOHOL_P_TRANSF"/>
    <property type="match status" value="1"/>
</dbReference>
<evidence type="ECO:0000256" key="7">
    <source>
        <dbReference type="ARBA" id="ARBA00022679"/>
    </source>
</evidence>
<evidence type="ECO:0000256" key="10">
    <source>
        <dbReference type="ARBA" id="ARBA00023098"/>
    </source>
</evidence>
<dbReference type="Gene3D" id="1.20.120.1760">
    <property type="match status" value="1"/>
</dbReference>
<evidence type="ECO:0000256" key="13">
    <source>
        <dbReference type="ARBA" id="ARBA00023264"/>
    </source>
</evidence>
<dbReference type="OrthoDB" id="9796672at2"/>
<keyword evidence="12" id="KW-0594">Phospholipid biosynthesis</keyword>
<keyword evidence="7 15" id="KW-0808">Transferase</keyword>
<dbReference type="InterPro" id="IPR000462">
    <property type="entry name" value="CDP-OH_P_trans"/>
</dbReference>
<evidence type="ECO:0000256" key="5">
    <source>
        <dbReference type="ARBA" id="ARBA00014944"/>
    </source>
</evidence>
<evidence type="ECO:0000256" key="4">
    <source>
        <dbReference type="ARBA" id="ARBA00013170"/>
    </source>
</evidence>
<organism evidence="17 18">
    <name type="scientific">Ahrensia marina</name>
    <dbReference type="NCBI Taxonomy" id="1514904"/>
    <lineage>
        <taxon>Bacteria</taxon>
        <taxon>Pseudomonadati</taxon>
        <taxon>Pseudomonadota</taxon>
        <taxon>Alphaproteobacteria</taxon>
        <taxon>Hyphomicrobiales</taxon>
        <taxon>Ahrensiaceae</taxon>
        <taxon>Ahrensia</taxon>
    </lineage>
</organism>
<keyword evidence="9 16" id="KW-1133">Transmembrane helix</keyword>
<dbReference type="GO" id="GO:0046474">
    <property type="term" value="P:glycerophospholipid biosynthetic process"/>
    <property type="evidence" value="ECO:0007669"/>
    <property type="project" value="TreeGrafter"/>
</dbReference>
<keyword evidence="8 16" id="KW-0812">Transmembrane</keyword>
<accession>A0A0M9GPM0</accession>
<evidence type="ECO:0000256" key="1">
    <source>
        <dbReference type="ARBA" id="ARBA00004141"/>
    </source>
</evidence>
<dbReference type="InterPro" id="IPR043130">
    <property type="entry name" value="CDP-OH_PTrfase_TM_dom"/>
</dbReference>
<dbReference type="EC" id="2.7.8.5" evidence="4"/>
<dbReference type="PATRIC" id="fig|1514904.3.peg.2531"/>
<evidence type="ECO:0000256" key="14">
    <source>
        <dbReference type="ARBA" id="ARBA00048586"/>
    </source>
</evidence>
<keyword evidence="10" id="KW-0443">Lipid metabolism</keyword>
<comment type="catalytic activity">
    <reaction evidence="14">
        <text>a CDP-1,2-diacyl-sn-glycerol + sn-glycerol 3-phosphate = a 1,2-diacyl-sn-glycero-3-phospho-(1'-sn-glycero-3'-phosphate) + CMP + H(+)</text>
        <dbReference type="Rhea" id="RHEA:12593"/>
        <dbReference type="ChEBI" id="CHEBI:15378"/>
        <dbReference type="ChEBI" id="CHEBI:57597"/>
        <dbReference type="ChEBI" id="CHEBI:58332"/>
        <dbReference type="ChEBI" id="CHEBI:60110"/>
        <dbReference type="ChEBI" id="CHEBI:60377"/>
        <dbReference type="EC" id="2.7.8.5"/>
    </reaction>
</comment>
<evidence type="ECO:0000256" key="15">
    <source>
        <dbReference type="RuleBase" id="RU003750"/>
    </source>
</evidence>
<sequence>MGKNTYTLPNLITVARLFTVPLIIYLIVLGHWNAAFIVFLLAGISDAVDGIIARRYGLVSEVGAYLDPISDKVLLTAVFIALGYYEIVPIWFVFLVVARDVLIIGAVVLSAIMGADLDIKPLLISKANTLVQIGLAAYLMAMKAGYFSAPFLGNVMVYMVAALTLASTAAYCMVWFRHMAEYEDK</sequence>
<comment type="similarity">
    <text evidence="3 15">Belongs to the CDP-alcohol phosphatidyltransferase class-I family.</text>
</comment>
<dbReference type="EMBL" id="JXMU01000003">
    <property type="protein sequence ID" value="KPB02429.1"/>
    <property type="molecule type" value="Genomic_DNA"/>
</dbReference>
<dbReference type="RefSeq" id="WP_053998060.1">
    <property type="nucleotide sequence ID" value="NZ_JXMU01000003.1"/>
</dbReference>
<dbReference type="InterPro" id="IPR050324">
    <property type="entry name" value="CDP-alcohol_PTase-I"/>
</dbReference>
<dbReference type="PIRSF" id="PIRSF000847">
    <property type="entry name" value="Phos_ph_gly_syn"/>
    <property type="match status" value="1"/>
</dbReference>
<evidence type="ECO:0000256" key="9">
    <source>
        <dbReference type="ARBA" id="ARBA00022989"/>
    </source>
</evidence>
<keyword evidence="13" id="KW-1208">Phospholipid metabolism</keyword>
<evidence type="ECO:0000313" key="17">
    <source>
        <dbReference type="EMBL" id="KPB02429.1"/>
    </source>
</evidence>
<dbReference type="Pfam" id="PF01066">
    <property type="entry name" value="CDP-OH_P_transf"/>
    <property type="match status" value="1"/>
</dbReference>
<evidence type="ECO:0000256" key="6">
    <source>
        <dbReference type="ARBA" id="ARBA00022516"/>
    </source>
</evidence>
<feature type="transmembrane region" description="Helical" evidence="16">
    <location>
        <begin position="155"/>
        <end position="176"/>
    </location>
</feature>
<keyword evidence="18" id="KW-1185">Reference proteome</keyword>
<name>A0A0M9GPM0_9HYPH</name>